<accession>A0A9P9WAS6</accession>
<dbReference type="PANTHER" id="PTHR21192:SF2">
    <property type="entry name" value="NADH DEHYDROGENASE [UBIQUINONE] 1 ALPHA SUBCOMPLEX ASSEMBLY FACTOR 3"/>
    <property type="match status" value="1"/>
</dbReference>
<protein>
    <recommendedName>
        <fullName evidence="3">NADH dehydrogenase [ubiquinone] 1 alpha subcomplex assembly factor 3</fullName>
    </recommendedName>
</protein>
<organism evidence="1 2">
    <name type="scientific">Neoarthrinium moseri</name>
    <dbReference type="NCBI Taxonomy" id="1658444"/>
    <lineage>
        <taxon>Eukaryota</taxon>
        <taxon>Fungi</taxon>
        <taxon>Dikarya</taxon>
        <taxon>Ascomycota</taxon>
        <taxon>Pezizomycotina</taxon>
        <taxon>Sordariomycetes</taxon>
        <taxon>Xylariomycetidae</taxon>
        <taxon>Amphisphaeriales</taxon>
        <taxon>Apiosporaceae</taxon>
        <taxon>Neoarthrinium</taxon>
    </lineage>
</organism>
<name>A0A9P9WAS6_9PEZI</name>
<gene>
    <name evidence="1" type="ORF">JX265_012249</name>
</gene>
<reference evidence="1" key="1">
    <citation type="submission" date="2021-03" db="EMBL/GenBank/DDBJ databases">
        <title>Revisited historic fungal species revealed as producer of novel bioactive compounds through whole genome sequencing and comparative genomics.</title>
        <authorList>
            <person name="Vignolle G.A."/>
            <person name="Hochenegger N."/>
            <person name="Mach R.L."/>
            <person name="Mach-Aigner A.R."/>
            <person name="Javad Rahimi M."/>
            <person name="Salim K.A."/>
            <person name="Chan C.M."/>
            <person name="Lim L.B.L."/>
            <person name="Cai F."/>
            <person name="Druzhinina I.S."/>
            <person name="U'Ren J.M."/>
            <person name="Derntl C."/>
        </authorList>
    </citation>
    <scope>NUCLEOTIDE SEQUENCE</scope>
    <source>
        <strain evidence="1">TUCIM 5799</strain>
    </source>
</reference>
<dbReference type="InterPro" id="IPR007523">
    <property type="entry name" value="NDUFAF3/AAMDC"/>
</dbReference>
<dbReference type="GO" id="GO:0032981">
    <property type="term" value="P:mitochondrial respiratory chain complex I assembly"/>
    <property type="evidence" value="ECO:0007669"/>
    <property type="project" value="TreeGrafter"/>
</dbReference>
<proteinExistence type="predicted"/>
<dbReference type="GO" id="GO:0005743">
    <property type="term" value="C:mitochondrial inner membrane"/>
    <property type="evidence" value="ECO:0007669"/>
    <property type="project" value="TreeGrafter"/>
</dbReference>
<dbReference type="InterPro" id="IPR036748">
    <property type="entry name" value="MTH938-like_sf"/>
</dbReference>
<evidence type="ECO:0008006" key="3">
    <source>
        <dbReference type="Google" id="ProtNLM"/>
    </source>
</evidence>
<evidence type="ECO:0000313" key="2">
    <source>
        <dbReference type="Proteomes" id="UP000829685"/>
    </source>
</evidence>
<dbReference type="EMBL" id="JAFIMR010000051">
    <property type="protein sequence ID" value="KAI1855061.1"/>
    <property type="molecule type" value="Genomic_DNA"/>
</dbReference>
<comment type="caution">
    <text evidence="1">The sequence shown here is derived from an EMBL/GenBank/DDBJ whole genome shotgun (WGS) entry which is preliminary data.</text>
</comment>
<sequence length="252" mass="27010">MASFLRPARAAHAPETLNCLFKQTTGHASPRRIERFATQTRPRCARPAQHYPVTGRIPFASSFHTSRRLRNDGSGGSSRTDLGALDVLANTPVPSNSIDICMASGFQLNNGARITDGSGVFLVSGEAFRWRPWEAAASASSATASPYRLLNKKGQYDIPAAALNVLAHLWPLPDLLVLGVGPENRPISPELRRAISALGIRVEVLDTRNAAAQFNLLVRERGVEDVAAALVPIGWVEGQGAGEGDEASVTHE</sequence>
<dbReference type="PANTHER" id="PTHR21192">
    <property type="entry name" value="NUCLEAR PROTEIN E3-3"/>
    <property type="match status" value="1"/>
</dbReference>
<dbReference type="Pfam" id="PF04430">
    <property type="entry name" value="DUF498"/>
    <property type="match status" value="1"/>
</dbReference>
<dbReference type="Gene3D" id="3.40.1230.10">
    <property type="entry name" value="MTH938-like"/>
    <property type="match status" value="1"/>
</dbReference>
<dbReference type="SUPFAM" id="SSF64076">
    <property type="entry name" value="MTH938-like"/>
    <property type="match status" value="1"/>
</dbReference>
<dbReference type="Proteomes" id="UP000829685">
    <property type="component" value="Unassembled WGS sequence"/>
</dbReference>
<dbReference type="AlphaFoldDB" id="A0A9P9WAS6"/>
<keyword evidence="2" id="KW-1185">Reference proteome</keyword>
<evidence type="ECO:0000313" key="1">
    <source>
        <dbReference type="EMBL" id="KAI1855061.1"/>
    </source>
</evidence>